<dbReference type="Pfam" id="PF02743">
    <property type="entry name" value="dCache_1"/>
    <property type="match status" value="1"/>
</dbReference>
<dbReference type="PANTHER" id="PTHR43156:SF9">
    <property type="entry name" value="HAMP DOMAIN-CONTAINING PROTEIN"/>
    <property type="match status" value="1"/>
</dbReference>
<name>A0A653E299_9PSED</name>
<dbReference type="Gene3D" id="6.10.340.10">
    <property type="match status" value="1"/>
</dbReference>
<reference evidence="9" key="1">
    <citation type="submission" date="2019-02" db="EMBL/GenBank/DDBJ databases">
        <authorList>
            <consortium name="Genoscope - CEA"/>
            <person name="William W."/>
        </authorList>
    </citation>
    <scope>NUCLEOTIDE SEQUENCE [LARGE SCALE GENOMIC DNA]</scope>
    <source>
        <strain evidence="9">YSy11</strain>
    </source>
</reference>
<evidence type="ECO:0000256" key="6">
    <source>
        <dbReference type="ARBA" id="ARBA00023136"/>
    </source>
</evidence>
<dbReference type="AlphaFoldDB" id="A0A653E299"/>
<evidence type="ECO:0000259" key="8">
    <source>
        <dbReference type="PROSITE" id="PS50885"/>
    </source>
</evidence>
<evidence type="ECO:0000256" key="7">
    <source>
        <dbReference type="SAM" id="Phobius"/>
    </source>
</evidence>
<dbReference type="Pfam" id="PF07228">
    <property type="entry name" value="SpoIIE"/>
    <property type="match status" value="1"/>
</dbReference>
<evidence type="ECO:0000256" key="4">
    <source>
        <dbReference type="ARBA" id="ARBA00022801"/>
    </source>
</evidence>
<dbReference type="SMART" id="SM00304">
    <property type="entry name" value="HAMP"/>
    <property type="match status" value="1"/>
</dbReference>
<dbReference type="InterPro" id="IPR003660">
    <property type="entry name" value="HAMP_dom"/>
</dbReference>
<dbReference type="PANTHER" id="PTHR43156">
    <property type="entry name" value="STAGE II SPORULATION PROTEIN E-RELATED"/>
    <property type="match status" value="1"/>
</dbReference>
<proteinExistence type="predicted"/>
<dbReference type="GO" id="GO:0016791">
    <property type="term" value="F:phosphatase activity"/>
    <property type="evidence" value="ECO:0007669"/>
    <property type="project" value="TreeGrafter"/>
</dbReference>
<evidence type="ECO:0000256" key="1">
    <source>
        <dbReference type="ARBA" id="ARBA00004651"/>
    </source>
</evidence>
<feature type="transmembrane region" description="Helical" evidence="7">
    <location>
        <begin position="302"/>
        <end position="325"/>
    </location>
</feature>
<dbReference type="EMBL" id="LR215729">
    <property type="protein sequence ID" value="VEV96864.1"/>
    <property type="molecule type" value="Genomic_DNA"/>
</dbReference>
<dbReference type="SUPFAM" id="SSF81606">
    <property type="entry name" value="PP2C-like"/>
    <property type="match status" value="1"/>
</dbReference>
<dbReference type="RefSeq" id="WP_150548075.1">
    <property type="nucleotide sequence ID" value="NZ_LR215729.2"/>
</dbReference>
<evidence type="ECO:0000256" key="2">
    <source>
        <dbReference type="ARBA" id="ARBA00022475"/>
    </source>
</evidence>
<dbReference type="GO" id="GO:0016301">
    <property type="term" value="F:kinase activity"/>
    <property type="evidence" value="ECO:0007669"/>
    <property type="project" value="UniProtKB-KW"/>
</dbReference>
<dbReference type="InterPro" id="IPR033479">
    <property type="entry name" value="dCache_1"/>
</dbReference>
<keyword evidence="6 7" id="KW-0472">Membrane</keyword>
<keyword evidence="9" id="KW-0418">Kinase</keyword>
<keyword evidence="9" id="KW-0808">Transferase</keyword>
<evidence type="ECO:0000256" key="3">
    <source>
        <dbReference type="ARBA" id="ARBA00022692"/>
    </source>
</evidence>
<keyword evidence="4" id="KW-0378">Hydrolase</keyword>
<dbReference type="InterPro" id="IPR052016">
    <property type="entry name" value="Bact_Sigma-Reg"/>
</dbReference>
<dbReference type="SMART" id="SM00331">
    <property type="entry name" value="PP2C_SIG"/>
    <property type="match status" value="1"/>
</dbReference>
<keyword evidence="5 7" id="KW-1133">Transmembrane helix</keyword>
<dbReference type="Gene3D" id="3.60.40.10">
    <property type="entry name" value="PPM-type phosphatase domain"/>
    <property type="match status" value="1"/>
</dbReference>
<dbReference type="GO" id="GO:0005886">
    <property type="term" value="C:plasma membrane"/>
    <property type="evidence" value="ECO:0007669"/>
    <property type="project" value="UniProtKB-SubCell"/>
</dbReference>
<evidence type="ECO:0000313" key="9">
    <source>
        <dbReference type="EMBL" id="VEV96864.1"/>
    </source>
</evidence>
<keyword evidence="2" id="KW-1003">Cell membrane</keyword>
<comment type="subcellular location">
    <subcellularLocation>
        <location evidence="1">Cell membrane</location>
        <topology evidence="1">Multi-pass membrane protein</topology>
    </subcellularLocation>
</comment>
<dbReference type="Pfam" id="PF00672">
    <property type="entry name" value="HAMP"/>
    <property type="match status" value="1"/>
</dbReference>
<sequence>MGARWGLRSKSAVALLLACVVALIPALLFGWGAMKDIRDHSAEAYARNLTQLNRQHIAAPISRELALSQRLAHSLGTRQWLQDESSSLKRTRFFDEAEGFRSEFLDKSYFVVVDATRNYYSNTPDSPVSQIRRYKLGPESAADAWYFKARNISDDYQLLVSQNERDQTLQVRFNVLVRDAQNNLLGMTGSDLNLQPFIKAILSDLEPGVEPMLINSNGIIQVSSDAHPAYTQLYDLLTDETDRPALRKAMAEAQREPTRVQTLHAEIQGQPRLLALSYIEPLQWYVLTSVNLNAAHLIDQRWLWLLIISLAALMCVLLLGFGYAVEGLVIRPLKDLQQSAKAIAGGNYDAPITSQREDEIGELSKAFASMSDQVRRHTGELEGKVLERTQELEKANREMIAAHKKIDDSIDYASLIQRAILPDRQLGASLGDEHFVLWKPRDIVGGDFYVYRQNQDGYLLGIFDCAGHGVPGALMTMLARAAIDHAIDVAGEQDPAAILRETDLALRGMLGDAVLSRALATNTDAGLVWLDRSRSRLLFSGAKIALYASDGETVEELHGGRRALGDKRQGEYQNHQLTLHPGWTYYMCTDGFLDQAGGEQGFGFGNRRFTEMLREHARLPLKEQYAVFASRLAEYQGELPQRDDITVLSFRFDPEQ</sequence>
<dbReference type="GO" id="GO:0007165">
    <property type="term" value="P:signal transduction"/>
    <property type="evidence" value="ECO:0007669"/>
    <property type="project" value="InterPro"/>
</dbReference>
<evidence type="ECO:0000256" key="5">
    <source>
        <dbReference type="ARBA" id="ARBA00022989"/>
    </source>
</evidence>
<keyword evidence="3 7" id="KW-0812">Transmembrane</keyword>
<dbReference type="CDD" id="cd06225">
    <property type="entry name" value="HAMP"/>
    <property type="match status" value="1"/>
</dbReference>
<feature type="domain" description="HAMP" evidence="8">
    <location>
        <begin position="327"/>
        <end position="379"/>
    </location>
</feature>
<dbReference type="NCBIfam" id="NF038263">
    <property type="entry name" value="prot_phos_SiaA"/>
    <property type="match status" value="1"/>
</dbReference>
<gene>
    <name evidence="9" type="ORF">PMYSY11_1818</name>
</gene>
<dbReference type="PROSITE" id="PS50885">
    <property type="entry name" value="HAMP"/>
    <property type="match status" value="1"/>
</dbReference>
<dbReference type="SUPFAM" id="SSF158472">
    <property type="entry name" value="HAMP domain-like"/>
    <property type="match status" value="1"/>
</dbReference>
<dbReference type="InterPro" id="IPR036457">
    <property type="entry name" value="PPM-type-like_dom_sf"/>
</dbReference>
<accession>A0A653E299</accession>
<dbReference type="InterPro" id="IPR001932">
    <property type="entry name" value="PPM-type_phosphatase-like_dom"/>
</dbReference>
<organism evidence="9">
    <name type="scientific">Pseudomonas marincola</name>
    <dbReference type="NCBI Taxonomy" id="437900"/>
    <lineage>
        <taxon>Bacteria</taxon>
        <taxon>Pseudomonadati</taxon>
        <taxon>Pseudomonadota</taxon>
        <taxon>Gammaproteobacteria</taxon>
        <taxon>Pseudomonadales</taxon>
        <taxon>Pseudomonadaceae</taxon>
        <taxon>Pseudomonas</taxon>
    </lineage>
</organism>
<protein>
    <submittedName>
        <fullName evidence="9">Histidine kinase</fullName>
    </submittedName>
</protein>
<dbReference type="Gene3D" id="3.30.450.20">
    <property type="entry name" value="PAS domain"/>
    <property type="match status" value="1"/>
</dbReference>